<comment type="caution">
    <text evidence="2">The sequence shown here is derived from an EMBL/GenBank/DDBJ whole genome shotgun (WGS) entry which is preliminary data.</text>
</comment>
<evidence type="ECO:0000313" key="2">
    <source>
        <dbReference type="EMBL" id="MDV3458008.1"/>
    </source>
</evidence>
<feature type="transmembrane region" description="Helical" evidence="1">
    <location>
        <begin position="17"/>
        <end position="35"/>
    </location>
</feature>
<dbReference type="RefSeq" id="WP_317227125.1">
    <property type="nucleotide sequence ID" value="NZ_JAWJEJ010000001.1"/>
</dbReference>
<keyword evidence="3" id="KW-1185">Reference proteome</keyword>
<sequence length="73" mass="7733">MMFPIGRKRCGRRNPQVATLLGLASATMFLVAALLHREHGAHWPIAVAGVVCVGLVAVALFRLAALNRDGRGG</sequence>
<reference evidence="2 3" key="1">
    <citation type="submission" date="2023-10" db="EMBL/GenBank/DDBJ databases">
        <title>Sphingomonas sp. HF-S4 16S ribosomal RNA gene Genome sequencing and assembly.</title>
        <authorList>
            <person name="Lee H."/>
        </authorList>
    </citation>
    <scope>NUCLEOTIDE SEQUENCE [LARGE SCALE GENOMIC DNA]</scope>
    <source>
        <strain evidence="2 3">HF-S4</strain>
    </source>
</reference>
<evidence type="ECO:0000256" key="1">
    <source>
        <dbReference type="SAM" id="Phobius"/>
    </source>
</evidence>
<keyword evidence="1" id="KW-1133">Transmembrane helix</keyword>
<dbReference type="Proteomes" id="UP001273531">
    <property type="component" value="Unassembled WGS sequence"/>
</dbReference>
<protein>
    <submittedName>
        <fullName evidence="2">Uncharacterized protein</fullName>
    </submittedName>
</protein>
<feature type="transmembrane region" description="Helical" evidence="1">
    <location>
        <begin position="41"/>
        <end position="61"/>
    </location>
</feature>
<organism evidence="2 3">
    <name type="scientific">Sphingomonas agrestis</name>
    <dbReference type="NCBI Taxonomy" id="3080540"/>
    <lineage>
        <taxon>Bacteria</taxon>
        <taxon>Pseudomonadati</taxon>
        <taxon>Pseudomonadota</taxon>
        <taxon>Alphaproteobacteria</taxon>
        <taxon>Sphingomonadales</taxon>
        <taxon>Sphingomonadaceae</taxon>
        <taxon>Sphingomonas</taxon>
    </lineage>
</organism>
<accession>A0ABU3Y9C7</accession>
<dbReference type="EMBL" id="JAWJEJ010000001">
    <property type="protein sequence ID" value="MDV3458008.1"/>
    <property type="molecule type" value="Genomic_DNA"/>
</dbReference>
<name>A0ABU3Y9C7_9SPHN</name>
<gene>
    <name evidence="2" type="ORF">RZN05_13515</name>
</gene>
<evidence type="ECO:0000313" key="3">
    <source>
        <dbReference type="Proteomes" id="UP001273531"/>
    </source>
</evidence>
<keyword evidence="1" id="KW-0472">Membrane</keyword>
<keyword evidence="1" id="KW-0812">Transmembrane</keyword>
<proteinExistence type="predicted"/>